<dbReference type="GO" id="GO:0004803">
    <property type="term" value="F:transposase activity"/>
    <property type="evidence" value="ECO:0007669"/>
    <property type="project" value="InterPro"/>
</dbReference>
<name>A0A917TIY9_9ACTN</name>
<keyword evidence="4" id="KW-1185">Reference proteome</keyword>
<dbReference type="SUPFAM" id="SSF143422">
    <property type="entry name" value="Transposase IS200-like"/>
    <property type="match status" value="1"/>
</dbReference>
<feature type="domain" description="Transposase IS200-like" evidence="2">
    <location>
        <begin position="7"/>
        <end position="127"/>
    </location>
</feature>
<dbReference type="Proteomes" id="UP000608890">
    <property type="component" value="Unassembled WGS sequence"/>
</dbReference>
<dbReference type="NCBIfam" id="NF033573">
    <property type="entry name" value="transpos_IS200"/>
    <property type="match status" value="1"/>
</dbReference>
<proteinExistence type="predicted"/>
<reference evidence="3" key="2">
    <citation type="submission" date="2020-09" db="EMBL/GenBank/DDBJ databases">
        <authorList>
            <person name="Sun Q."/>
            <person name="Zhou Y."/>
        </authorList>
    </citation>
    <scope>NUCLEOTIDE SEQUENCE</scope>
    <source>
        <strain evidence="3">CGMCC 4.7312</strain>
    </source>
</reference>
<comment type="caution">
    <text evidence="3">The sequence shown here is derived from an EMBL/GenBank/DDBJ whole genome shotgun (WGS) entry which is preliminary data.</text>
</comment>
<dbReference type="GO" id="GO:0003677">
    <property type="term" value="F:DNA binding"/>
    <property type="evidence" value="ECO:0007669"/>
    <property type="project" value="InterPro"/>
</dbReference>
<dbReference type="PANTHER" id="PTHR33360:SF2">
    <property type="entry name" value="TRANSPOSASE FOR INSERTION SEQUENCE ELEMENT IS200"/>
    <property type="match status" value="1"/>
</dbReference>
<reference evidence="3" key="1">
    <citation type="journal article" date="2014" name="Int. J. Syst. Evol. Microbiol.">
        <title>Complete genome sequence of Corynebacterium casei LMG S-19264T (=DSM 44701T), isolated from a smear-ripened cheese.</title>
        <authorList>
            <consortium name="US DOE Joint Genome Institute (JGI-PGF)"/>
            <person name="Walter F."/>
            <person name="Albersmeier A."/>
            <person name="Kalinowski J."/>
            <person name="Ruckert C."/>
        </authorList>
    </citation>
    <scope>NUCLEOTIDE SEQUENCE</scope>
    <source>
        <strain evidence="3">CGMCC 4.7312</strain>
    </source>
</reference>
<dbReference type="Pfam" id="PF01797">
    <property type="entry name" value="Y1_Tnp"/>
    <property type="match status" value="1"/>
</dbReference>
<dbReference type="SMART" id="SM01321">
    <property type="entry name" value="Y1_Tnp"/>
    <property type="match status" value="1"/>
</dbReference>
<dbReference type="Gene3D" id="3.30.70.1290">
    <property type="entry name" value="Transposase IS200-like"/>
    <property type="match status" value="1"/>
</dbReference>
<protein>
    <recommendedName>
        <fullName evidence="2">Transposase IS200-like domain-containing protein</fullName>
    </recommendedName>
</protein>
<organism evidence="3 4">
    <name type="scientific">Micromonospora sonchi</name>
    <dbReference type="NCBI Taxonomy" id="1763543"/>
    <lineage>
        <taxon>Bacteria</taxon>
        <taxon>Bacillati</taxon>
        <taxon>Actinomycetota</taxon>
        <taxon>Actinomycetes</taxon>
        <taxon>Micromonosporales</taxon>
        <taxon>Micromonosporaceae</taxon>
        <taxon>Micromonospora</taxon>
    </lineage>
</organism>
<dbReference type="GO" id="GO:0006313">
    <property type="term" value="P:DNA transposition"/>
    <property type="evidence" value="ECO:0007669"/>
    <property type="project" value="InterPro"/>
</dbReference>
<dbReference type="AlphaFoldDB" id="A0A917TIY9"/>
<evidence type="ECO:0000259" key="2">
    <source>
        <dbReference type="SMART" id="SM01321"/>
    </source>
</evidence>
<dbReference type="PANTHER" id="PTHR33360">
    <property type="entry name" value="TRANSPOSASE FOR INSERTION SEQUENCE ELEMENT IS200"/>
    <property type="match status" value="1"/>
</dbReference>
<feature type="region of interest" description="Disordered" evidence="1">
    <location>
        <begin position="161"/>
        <end position="203"/>
    </location>
</feature>
<evidence type="ECO:0000256" key="1">
    <source>
        <dbReference type="SAM" id="MobiDB-lite"/>
    </source>
</evidence>
<dbReference type="EMBL" id="BMNB01000002">
    <property type="protein sequence ID" value="GGM24925.1"/>
    <property type="molecule type" value="Genomic_DNA"/>
</dbReference>
<evidence type="ECO:0000313" key="4">
    <source>
        <dbReference type="Proteomes" id="UP000608890"/>
    </source>
</evidence>
<evidence type="ECO:0000313" key="3">
    <source>
        <dbReference type="EMBL" id="GGM24925.1"/>
    </source>
</evidence>
<dbReference type="InterPro" id="IPR036515">
    <property type="entry name" value="Transposase_17_sf"/>
</dbReference>
<accession>A0A917TIY9</accession>
<dbReference type="InterPro" id="IPR002686">
    <property type="entry name" value="Transposase_17"/>
</dbReference>
<gene>
    <name evidence="3" type="ORF">GCM10011608_07210</name>
</gene>
<sequence>MRQAQVDFAMHAYLVFVTKFRHEVFADRHLTRMEAIMRDVCADFEAELVEFNGENNHAHLLVNFPPKVAVARLVNSLKGVSSRRLRQEFPDLAHHYYQANKLWSGSYLAGSIGGAPLSAVKQYIEQQNRPGQGTARAFTPGLKAGALARIPVAFGSSAEPRSTAVSCGTKAPAGNQPADCGLEPDMTFAPQSAPCPGRATTAR</sequence>